<comment type="caution">
    <text evidence="7">The sequence shown here is derived from an EMBL/GenBank/DDBJ whole genome shotgun (WGS) entry which is preliminary data.</text>
</comment>
<dbReference type="GO" id="GO:0042393">
    <property type="term" value="F:histone binding"/>
    <property type="evidence" value="ECO:0007669"/>
    <property type="project" value="TreeGrafter"/>
</dbReference>
<feature type="compositionally biased region" description="Basic and acidic residues" evidence="5">
    <location>
        <begin position="470"/>
        <end position="488"/>
    </location>
</feature>
<feature type="domain" description="SPT2 homolog N-terminal" evidence="6">
    <location>
        <begin position="12"/>
        <end position="104"/>
    </location>
</feature>
<feature type="compositionally biased region" description="Basic and acidic residues" evidence="5">
    <location>
        <begin position="497"/>
        <end position="569"/>
    </location>
</feature>
<dbReference type="GO" id="GO:0006334">
    <property type="term" value="P:nucleosome assembly"/>
    <property type="evidence" value="ECO:0007669"/>
    <property type="project" value="TreeGrafter"/>
</dbReference>
<protein>
    <recommendedName>
        <fullName evidence="2">Protein SPT2 homolog</fullName>
    </recommendedName>
</protein>
<feature type="region of interest" description="Disordered" evidence="5">
    <location>
        <begin position="24"/>
        <end position="57"/>
    </location>
</feature>
<dbReference type="AlphaFoldDB" id="A0A9P0L194"/>
<dbReference type="Pfam" id="PF08243">
    <property type="entry name" value="SPT2"/>
    <property type="match status" value="1"/>
</dbReference>
<keyword evidence="3 4" id="KW-0175">Coiled coil</keyword>
<dbReference type="GO" id="GO:0006360">
    <property type="term" value="P:transcription by RNA polymerase I"/>
    <property type="evidence" value="ECO:0007669"/>
    <property type="project" value="TreeGrafter"/>
</dbReference>
<dbReference type="InterPro" id="IPR013256">
    <property type="entry name" value="Chromatin_SPT2"/>
</dbReference>
<sequence length="702" mass="81170">MLMTELCTVYKMDFGQILHTAKKNEKTTSSNGVRYYSTKFEPPKKESKKPNTLSQNIKKFLARKEQEEKAKADEERRRKEELLALRSQDKKAVKRVNVMLKRTKSANQSVIDDAVDEDNTAVTLAGPMQPDEDDYGYVSHEASAFYNKMMEKYSKLPNKQTFDMTKKKVNMNLSSTKDRVKAALEREKEEAMMPHKRKRKHKCKKDDDDDEEGVSYDAPERGTKDDDVEAAPPPKPKPRPPAPPPMKFEDLLKIAEKKQHEPIIIEKKEKEAEKLLTKKQKREMEKEQEFLRRKQEREAERLRYGTEKPNRIAKSSDRNNTSDGDRPPQTKIPKIAEDRIPKATATSKSKSTAFGDAYKSQSDSFKKPYNSKLPPSPSTQKTVTSNTQKDLQKYVPSSKPIEASRSTSGLKNLTCDAKQKKPMTEPNKYGSENTKAARKYLPGDIRAKGPEDIRKLSEEEPKRKYLPGDIRAKGPEDLRKLSEEDGRPAKKYLPGDIRAKGPEAIRRLSDNRKLDVRKSEVKGVNRRPDDVKSSKSPEEMWSMKRPEEMKAAKRPGEVRPTKRLEEVKSRPFPSNDLKPKHFPPPDLRRFAPPKKKPVMANKRRILDDDGEEEYDSEMDDFIDDDEGPDNDYSKYISEIFGYDKSRYRDMDEDVDNMESSFAQQMREEVISTKIGIMEDLEDMKKEEEEKRRKLMMKKRGKL</sequence>
<dbReference type="SMART" id="SM00784">
    <property type="entry name" value="SPT2"/>
    <property type="match status" value="1"/>
</dbReference>
<dbReference type="Proteomes" id="UP001152888">
    <property type="component" value="Unassembled WGS sequence"/>
</dbReference>
<dbReference type="Pfam" id="PF22878">
    <property type="entry name" value="SPT2_N"/>
    <property type="match status" value="1"/>
</dbReference>
<dbReference type="EMBL" id="CAKOFQ010006958">
    <property type="protein sequence ID" value="CAH1984453.1"/>
    <property type="molecule type" value="Genomic_DNA"/>
</dbReference>
<evidence type="ECO:0000313" key="8">
    <source>
        <dbReference type="Proteomes" id="UP001152888"/>
    </source>
</evidence>
<feature type="compositionally biased region" description="Pro residues" evidence="5">
    <location>
        <begin position="231"/>
        <end position="246"/>
    </location>
</feature>
<feature type="compositionally biased region" description="Low complexity" evidence="5">
    <location>
        <begin position="342"/>
        <end position="353"/>
    </location>
</feature>
<organism evidence="7 8">
    <name type="scientific">Acanthoscelides obtectus</name>
    <name type="common">Bean weevil</name>
    <name type="synonym">Bruchus obtectus</name>
    <dbReference type="NCBI Taxonomy" id="200917"/>
    <lineage>
        <taxon>Eukaryota</taxon>
        <taxon>Metazoa</taxon>
        <taxon>Ecdysozoa</taxon>
        <taxon>Arthropoda</taxon>
        <taxon>Hexapoda</taxon>
        <taxon>Insecta</taxon>
        <taxon>Pterygota</taxon>
        <taxon>Neoptera</taxon>
        <taxon>Endopterygota</taxon>
        <taxon>Coleoptera</taxon>
        <taxon>Polyphaga</taxon>
        <taxon>Cucujiformia</taxon>
        <taxon>Chrysomeloidea</taxon>
        <taxon>Chrysomelidae</taxon>
        <taxon>Bruchinae</taxon>
        <taxon>Bruchini</taxon>
        <taxon>Acanthoscelides</taxon>
    </lineage>
</organism>
<evidence type="ECO:0000256" key="2">
    <source>
        <dbReference type="ARBA" id="ARBA00013786"/>
    </source>
</evidence>
<dbReference type="PANTHER" id="PTHR22691">
    <property type="entry name" value="YEAST SPT2-RELATED"/>
    <property type="match status" value="1"/>
</dbReference>
<proteinExistence type="inferred from homology"/>
<feature type="compositionally biased region" description="Basic residues" evidence="5">
    <location>
        <begin position="591"/>
        <end position="603"/>
    </location>
</feature>
<evidence type="ECO:0000256" key="5">
    <source>
        <dbReference type="SAM" id="MobiDB-lite"/>
    </source>
</evidence>
<evidence type="ECO:0000313" key="7">
    <source>
        <dbReference type="EMBL" id="CAH1984453.1"/>
    </source>
</evidence>
<evidence type="ECO:0000256" key="4">
    <source>
        <dbReference type="SAM" id="Coils"/>
    </source>
</evidence>
<dbReference type="GO" id="GO:0003677">
    <property type="term" value="F:DNA binding"/>
    <property type="evidence" value="ECO:0007669"/>
    <property type="project" value="TreeGrafter"/>
</dbReference>
<gene>
    <name evidence="7" type="ORF">ACAOBT_LOCUS16102</name>
</gene>
<dbReference type="PANTHER" id="PTHR22691:SF8">
    <property type="entry name" value="PROTEIN SPT2 HOMOLOG"/>
    <property type="match status" value="1"/>
</dbReference>
<keyword evidence="8" id="KW-1185">Reference proteome</keyword>
<feature type="compositionally biased region" description="Polar residues" evidence="5">
    <location>
        <begin position="378"/>
        <end position="389"/>
    </location>
</feature>
<dbReference type="GO" id="GO:0005730">
    <property type="term" value="C:nucleolus"/>
    <property type="evidence" value="ECO:0007669"/>
    <property type="project" value="TreeGrafter"/>
</dbReference>
<feature type="region of interest" description="Disordered" evidence="5">
    <location>
        <begin position="168"/>
        <end position="633"/>
    </location>
</feature>
<dbReference type="OrthoDB" id="6259853at2759"/>
<feature type="compositionally biased region" description="Basic and acidic residues" evidence="5">
    <location>
        <begin position="445"/>
        <end position="463"/>
    </location>
</feature>
<feature type="compositionally biased region" description="Basic and acidic residues" evidence="5">
    <location>
        <begin position="247"/>
        <end position="317"/>
    </location>
</feature>
<accession>A0A9P0L194</accession>
<feature type="compositionally biased region" description="Acidic residues" evidence="5">
    <location>
        <begin position="608"/>
        <end position="629"/>
    </location>
</feature>
<feature type="compositionally biased region" description="Basic residues" evidence="5">
    <location>
        <begin position="194"/>
        <end position="203"/>
    </location>
</feature>
<dbReference type="InterPro" id="IPR054552">
    <property type="entry name" value="SPT2_N"/>
</dbReference>
<evidence type="ECO:0000256" key="3">
    <source>
        <dbReference type="ARBA" id="ARBA00023054"/>
    </source>
</evidence>
<comment type="similarity">
    <text evidence="1">Belongs to the SPT2 family.</text>
</comment>
<evidence type="ECO:0000259" key="6">
    <source>
        <dbReference type="Pfam" id="PF22878"/>
    </source>
</evidence>
<feature type="compositionally biased region" description="Basic and acidic residues" evidence="5">
    <location>
        <begin position="176"/>
        <end position="193"/>
    </location>
</feature>
<feature type="compositionally biased region" description="Basic and acidic residues" evidence="5">
    <location>
        <begin position="323"/>
        <end position="341"/>
    </location>
</feature>
<feature type="coiled-coil region" evidence="4">
    <location>
        <begin position="57"/>
        <end position="85"/>
    </location>
</feature>
<name>A0A9P0L194_ACAOB</name>
<reference evidence="7" key="1">
    <citation type="submission" date="2022-03" db="EMBL/GenBank/DDBJ databases">
        <authorList>
            <person name="Sayadi A."/>
        </authorList>
    </citation>
    <scope>NUCLEOTIDE SEQUENCE</scope>
</reference>
<evidence type="ECO:0000256" key="1">
    <source>
        <dbReference type="ARBA" id="ARBA00006461"/>
    </source>
</evidence>